<keyword evidence="4" id="KW-1185">Reference proteome</keyword>
<keyword evidence="1" id="KW-0732">Signal</keyword>
<dbReference type="PANTHER" id="PTHR30483:SF6">
    <property type="entry name" value="PERIPLASMIC BINDING PROTEIN OF ABC TRANSPORTER FOR NATURAL AMINO ACIDS"/>
    <property type="match status" value="1"/>
</dbReference>
<dbReference type="InterPro" id="IPR028081">
    <property type="entry name" value="Leu-bd"/>
</dbReference>
<evidence type="ECO:0000313" key="3">
    <source>
        <dbReference type="EMBL" id="MFC4544444.1"/>
    </source>
</evidence>
<gene>
    <name evidence="3" type="ORF">ACFO5R_21165</name>
</gene>
<dbReference type="CDD" id="cd06346">
    <property type="entry name" value="PBP1_ABC_ligand_binding-like"/>
    <property type="match status" value="1"/>
</dbReference>
<evidence type="ECO:0000313" key="4">
    <source>
        <dbReference type="Proteomes" id="UP001595898"/>
    </source>
</evidence>
<proteinExistence type="predicted"/>
<accession>A0ABD5PVA3</accession>
<evidence type="ECO:0000259" key="2">
    <source>
        <dbReference type="Pfam" id="PF13458"/>
    </source>
</evidence>
<dbReference type="PROSITE" id="PS51318">
    <property type="entry name" value="TAT"/>
    <property type="match status" value="1"/>
</dbReference>
<protein>
    <submittedName>
        <fullName evidence="3">ABC transporter substrate-binding protein</fullName>
    </submittedName>
</protein>
<dbReference type="PANTHER" id="PTHR30483">
    <property type="entry name" value="LEUCINE-SPECIFIC-BINDING PROTEIN"/>
    <property type="match status" value="1"/>
</dbReference>
<dbReference type="Gene3D" id="3.40.50.2300">
    <property type="match status" value="2"/>
</dbReference>
<dbReference type="InterPro" id="IPR051010">
    <property type="entry name" value="BCAA_transport"/>
</dbReference>
<dbReference type="EMBL" id="JBHSFA010000011">
    <property type="protein sequence ID" value="MFC4544444.1"/>
    <property type="molecule type" value="Genomic_DNA"/>
</dbReference>
<dbReference type="RefSeq" id="WP_250141177.1">
    <property type="nucleotide sequence ID" value="NZ_JALIQP010000003.1"/>
</dbReference>
<dbReference type="SUPFAM" id="SSF53822">
    <property type="entry name" value="Periplasmic binding protein-like I"/>
    <property type="match status" value="1"/>
</dbReference>
<reference evidence="3 4" key="1">
    <citation type="journal article" date="2019" name="Int. J. Syst. Evol. Microbiol.">
        <title>The Global Catalogue of Microorganisms (GCM) 10K type strain sequencing project: providing services to taxonomists for standard genome sequencing and annotation.</title>
        <authorList>
            <consortium name="The Broad Institute Genomics Platform"/>
            <consortium name="The Broad Institute Genome Sequencing Center for Infectious Disease"/>
            <person name="Wu L."/>
            <person name="Ma J."/>
        </authorList>
    </citation>
    <scope>NUCLEOTIDE SEQUENCE [LARGE SCALE GENOMIC DNA]</scope>
    <source>
        <strain evidence="3 4">WLHS5</strain>
    </source>
</reference>
<sequence length="414" mass="43200">MVRISRRSVLTGIGGAGALSLTGSPVAGRGSTVQGREIMLGILQPESGDLGELGGPIADGAELPAIQLADEGSPFDVMVQREDTQTLSETGISAAQSLVDAGFPMFTGAAASDVTIPVAQEVAVPNQVVMTSPASTSPDITDIDDDDFVFRTAPSDALQGEVIAELAFDDRGFESAATFALNDAYGQALAGVFEETFEELGGTITASEAFEPEQPSYTSALQSALAGDPDFLLVIAFPVSGVQIFRDFYADFDPELPVIVTDGLIEEDLPDQVDNPMDNVLGTAPAAAGPEVEVFDELYENEFGRAPGVFNAQAYDASAVMILANARAGENDGPAVRDEMRAVANPNGETVGPSNLAEAVDLAEAGEEITYEGASSAVEFDDNGDPQAAVFDIFDFENFELNVDEQIEFGGGAQ</sequence>
<feature type="domain" description="Leucine-binding protein" evidence="2">
    <location>
        <begin position="38"/>
        <end position="344"/>
    </location>
</feature>
<comment type="caution">
    <text evidence="3">The sequence shown here is derived from an EMBL/GenBank/DDBJ whole genome shotgun (WGS) entry which is preliminary data.</text>
</comment>
<name>A0ABD5PVA3_9EURY</name>
<dbReference type="AlphaFoldDB" id="A0ABD5PVA3"/>
<dbReference type="Proteomes" id="UP001595898">
    <property type="component" value="Unassembled WGS sequence"/>
</dbReference>
<dbReference type="InterPro" id="IPR028082">
    <property type="entry name" value="Peripla_BP_I"/>
</dbReference>
<organism evidence="3 4">
    <name type="scientific">Halosolutus amylolyticus</name>
    <dbReference type="NCBI Taxonomy" id="2932267"/>
    <lineage>
        <taxon>Archaea</taxon>
        <taxon>Methanobacteriati</taxon>
        <taxon>Methanobacteriota</taxon>
        <taxon>Stenosarchaea group</taxon>
        <taxon>Halobacteria</taxon>
        <taxon>Halobacteriales</taxon>
        <taxon>Natrialbaceae</taxon>
        <taxon>Halosolutus</taxon>
    </lineage>
</organism>
<dbReference type="InterPro" id="IPR006311">
    <property type="entry name" value="TAT_signal"/>
</dbReference>
<dbReference type="Pfam" id="PF13458">
    <property type="entry name" value="Peripla_BP_6"/>
    <property type="match status" value="1"/>
</dbReference>
<evidence type="ECO:0000256" key="1">
    <source>
        <dbReference type="ARBA" id="ARBA00022729"/>
    </source>
</evidence>